<evidence type="ECO:0000256" key="2">
    <source>
        <dbReference type="SAM" id="SignalP"/>
    </source>
</evidence>
<dbReference type="OrthoDB" id="74764at2759"/>
<feature type="compositionally biased region" description="Low complexity" evidence="1">
    <location>
        <begin position="502"/>
        <end position="570"/>
    </location>
</feature>
<accession>V2YW64</accession>
<gene>
    <name evidence="4" type="ORF">Moror_968</name>
</gene>
<dbReference type="PANTHER" id="PTHR43662">
    <property type="match status" value="1"/>
</dbReference>
<feature type="compositionally biased region" description="Polar residues" evidence="1">
    <location>
        <begin position="488"/>
        <end position="501"/>
    </location>
</feature>
<feature type="chain" id="PRO_5004713134" evidence="2">
    <location>
        <begin position="22"/>
        <end position="653"/>
    </location>
</feature>
<sequence>MAHSFAIRALVSLTALTTVHAYFLVGPRNFLTIERIDPIVNIGTVATHVHSVLGGSNFRVNTNTSFLRQSECTSMPIAEDKSAYWFPTLYFQWKNGSFTSVNGGSVMYVYVKCRFIRHHRFDILLDYLYDGKPGVTTAFPDDFRMISGDPLLRTYDPNSKAQKAITFLCLDFNGVTTKHDSLPNKSCPSGIRSQVNFPMCWDGKNTDSPDHKSHVAFPSGGPDSGDCTDPNYPVRMPRIFNEIYWATNEFEAYRNEAMKPDQPFVFSHGDRTGYGYHGDFINGWDEGVLQRVVDKCYCNDFGDASCCAQQGLFTLNTEGHCRITRSINEITTGTLPKLPGNNPVQEEGNRASMFTDNSHPGFLSPVYVYTGDQPDKVGTPVAGGSGPGNVPTHVAEPSSPVSTAASASAASSEAAATTIASSEGSTQTQGSAGSTSAASGPASTPASGPYGGVGTSTTSSEDSAQTQGSAESSSAADPASGPYGGVGTSTTSSEDSAQTQGSAESTSAADPASSPTSGQGTSTASSEESAQGQSSAESTSAADPVSSPTSGQGTSTASSEESAQTQASSEAPPPPASGPYGSGDDSTSGGHVYGSTGSSNGASNGSNGTSGSHASGTPSSSTCHRRTTGKRRRSLRKARHHHDSRKRFTDNLF</sequence>
<evidence type="ECO:0000313" key="4">
    <source>
        <dbReference type="EMBL" id="ESK95939.1"/>
    </source>
</evidence>
<feature type="compositionally biased region" description="Low complexity" evidence="1">
    <location>
        <begin position="594"/>
        <end position="622"/>
    </location>
</feature>
<organism evidence="4 5">
    <name type="scientific">Moniliophthora roreri (strain MCA 2997)</name>
    <name type="common">Cocoa frosty pod rot fungus</name>
    <name type="synonym">Crinipellis roreri</name>
    <dbReference type="NCBI Taxonomy" id="1381753"/>
    <lineage>
        <taxon>Eukaryota</taxon>
        <taxon>Fungi</taxon>
        <taxon>Dikarya</taxon>
        <taxon>Basidiomycota</taxon>
        <taxon>Agaricomycotina</taxon>
        <taxon>Agaricomycetes</taxon>
        <taxon>Agaricomycetidae</taxon>
        <taxon>Agaricales</taxon>
        <taxon>Marasmiineae</taxon>
        <taxon>Marasmiaceae</taxon>
        <taxon>Moniliophthora</taxon>
    </lineage>
</organism>
<feature type="region of interest" description="Disordered" evidence="1">
    <location>
        <begin position="374"/>
        <end position="653"/>
    </location>
</feature>
<keyword evidence="2" id="KW-0732">Signal</keyword>
<feature type="signal peptide" evidence="2">
    <location>
        <begin position="1"/>
        <end position="21"/>
    </location>
</feature>
<feature type="compositionally biased region" description="Low complexity" evidence="1">
    <location>
        <begin position="468"/>
        <end position="481"/>
    </location>
</feature>
<dbReference type="Pfam" id="PF09362">
    <property type="entry name" value="DUF1996"/>
    <property type="match status" value="1"/>
</dbReference>
<dbReference type="InterPro" id="IPR018535">
    <property type="entry name" value="DUF1996"/>
</dbReference>
<evidence type="ECO:0000259" key="3">
    <source>
        <dbReference type="Pfam" id="PF09362"/>
    </source>
</evidence>
<protein>
    <submittedName>
        <fullName evidence="4">Wsc domain-containing protein</fullName>
    </submittedName>
</protein>
<evidence type="ECO:0000313" key="5">
    <source>
        <dbReference type="Proteomes" id="UP000017559"/>
    </source>
</evidence>
<feature type="domain" description="DUF1996" evidence="3">
    <location>
        <begin position="37"/>
        <end position="284"/>
    </location>
</feature>
<dbReference type="PANTHER" id="PTHR43662:SF3">
    <property type="entry name" value="DOMAIN PROTEIN, PUTATIVE (AFU_ORTHOLOGUE AFUA_6G11970)-RELATED"/>
    <property type="match status" value="1"/>
</dbReference>
<dbReference type="STRING" id="1381753.V2YW64"/>
<feature type="compositionally biased region" description="Polar residues" evidence="1">
    <location>
        <begin position="455"/>
        <end position="467"/>
    </location>
</feature>
<name>V2YW64_MONRO</name>
<reference evidence="4 5" key="1">
    <citation type="journal article" date="2014" name="BMC Genomics">
        <title>Genome and secretome analysis of the hemibiotrophic fungal pathogen, Moniliophthora roreri, which causes frosty pod rot disease of cacao: mechanisms of the biotrophic and necrotrophic phases.</title>
        <authorList>
            <person name="Meinhardt L.W."/>
            <person name="Costa G.G.L."/>
            <person name="Thomazella D.P.T."/>
            <person name="Teixeira P.J.P.L."/>
            <person name="Carazzolle M.F."/>
            <person name="Schuster S.C."/>
            <person name="Carlson J.E."/>
            <person name="Guiltinan M.J."/>
            <person name="Mieczkowski P."/>
            <person name="Farmer A."/>
            <person name="Ramaraj T."/>
            <person name="Crozier J."/>
            <person name="Davis R.E."/>
            <person name="Shao J."/>
            <person name="Melnick R.L."/>
            <person name="Pereira G.A.G."/>
            <person name="Bailey B.A."/>
        </authorList>
    </citation>
    <scope>NUCLEOTIDE SEQUENCE [LARGE SCALE GENOMIC DNA]</scope>
    <source>
        <strain evidence="4 5">MCA 2997</strain>
    </source>
</reference>
<evidence type="ECO:0000256" key="1">
    <source>
        <dbReference type="SAM" id="MobiDB-lite"/>
    </source>
</evidence>
<feature type="compositionally biased region" description="Low complexity" evidence="1">
    <location>
        <begin position="395"/>
        <end position="448"/>
    </location>
</feature>
<dbReference type="EMBL" id="AWSO01000057">
    <property type="protein sequence ID" value="ESK95939.1"/>
    <property type="molecule type" value="Genomic_DNA"/>
</dbReference>
<keyword evidence="5" id="KW-1185">Reference proteome</keyword>
<dbReference type="Proteomes" id="UP000017559">
    <property type="component" value="Unassembled WGS sequence"/>
</dbReference>
<dbReference type="HOGENOM" id="CLU_014722_6_2_1"/>
<comment type="caution">
    <text evidence="4">The sequence shown here is derived from an EMBL/GenBank/DDBJ whole genome shotgun (WGS) entry which is preliminary data.</text>
</comment>
<dbReference type="KEGG" id="mrr:Moror_968"/>
<dbReference type="AlphaFoldDB" id="V2YW64"/>
<feature type="compositionally biased region" description="Basic residues" evidence="1">
    <location>
        <begin position="623"/>
        <end position="645"/>
    </location>
</feature>
<proteinExistence type="predicted"/>